<comment type="cofactor">
    <cofactor evidence="1">
        <name>thiamine diphosphate</name>
        <dbReference type="ChEBI" id="CHEBI:58937"/>
    </cofactor>
</comment>
<dbReference type="OMA" id="RDSYCRT"/>
<evidence type="ECO:0000256" key="1">
    <source>
        <dbReference type="ARBA" id="ARBA00001964"/>
    </source>
</evidence>
<proteinExistence type="predicted"/>
<sequence>MDSDFAKHVHSLDIDWIESLLERFENHESLDASWKYFFEGYQVGKIDGCPKADAGDQAFEALQEKKAQSLLMVYRYYGYLQGQISPIASVEESSLVAEKVQGFDLQEMIPSLGLLPQSHVRVTDFIQVLKDKYCRSIAVETLTCSPEIQEYIWQLMEGEKPILTKEELLSRYQAVKKAVAFEEFLQVKFTGQKRFSLEGGESLIPMLEHLIAFGAKQGTNRYVMGMPHRGRLNVLGNIFGKPYRQIFMEFEDTPQIRGLQSVGDVKYHKGYVADRPKENVIMALLPNPSHLEAVDPVVEGAVAAIQHQGEAGKEQSCLAVLMHGDAALSGQGIVYETFQLSGIPGYSTEGTLHIVVNNQIGFTAHPRESRSTPYCTDIAKMMGIPVFRVNGDDVLACLQVIEYAMRVRNRFHCDVIIDLCCYRKYGHNESDDPSVTAPFLYEEIKKKQPVSLLFKERLISCPDWQISPQELDKIDEEIEHVLNQEFASLKDSGVEQLDKKECMHCSRMAVGELLVDNIDTSLDKDSLFDVSAKLCDIPDHFTPHTKIRSLLNKRMSMANGDIGYDWGMAEEIAFASLLQEGFSLRLSGQDSIRGTFSQRQLVWTDVRTGDTFSPLYHLSSSQGSVELYNSPLSEYAVLGFEYGYAQQAEKTLVIWEAQFGDFSNGAQIIFDQYISSGIQKWDLHSDVVVLLPHGYEGQGPEHSSARIERYLQLAADWNFQVVLPSTPVQYFRILREHTKRDLSLPLIVFSPKMLLRHPQCVSSIEEFGIKGGFKPFLEDANPNYYAKVLVLCSGKIYYDYRAALPKDYECNFACIRVESLYPLYLEDLLALIGKYPQVEHYVWLQEEPQNMGVFSYFALATDEIFPSKLQCVCRPRSSSTATGSANLSQKELSTLMETLFSIGRE</sequence>
<dbReference type="AlphaFoldDB" id="A0A069ZR50"/>
<evidence type="ECO:0000313" key="8">
    <source>
        <dbReference type="Proteomes" id="UP000260363"/>
    </source>
</evidence>
<dbReference type="Pfam" id="PF00676">
    <property type="entry name" value="E1_dh"/>
    <property type="match status" value="1"/>
</dbReference>
<dbReference type="NCBIfam" id="NF008907">
    <property type="entry name" value="PRK12270.1"/>
    <property type="match status" value="1"/>
</dbReference>
<evidence type="ECO:0000259" key="6">
    <source>
        <dbReference type="SMART" id="SM00861"/>
    </source>
</evidence>
<organism evidence="7 8">
    <name type="scientific">Chlamydia muridarum</name>
    <dbReference type="NCBI Taxonomy" id="83560"/>
    <lineage>
        <taxon>Bacteria</taxon>
        <taxon>Pseudomonadati</taxon>
        <taxon>Chlamydiota</taxon>
        <taxon>Chlamydiia</taxon>
        <taxon>Chlamydiales</taxon>
        <taxon>Chlamydiaceae</taxon>
        <taxon>Chlamydia/Chlamydophila group</taxon>
        <taxon>Chlamydia</taxon>
    </lineage>
</organism>
<dbReference type="GO" id="GO:0030976">
    <property type="term" value="F:thiamine pyrophosphate binding"/>
    <property type="evidence" value="ECO:0007669"/>
    <property type="project" value="InterPro"/>
</dbReference>
<dbReference type="InterPro" id="IPR031717">
    <property type="entry name" value="ODO-1/KGD_C"/>
</dbReference>
<accession>A0A069ZR50</accession>
<reference evidence="7 8" key="1">
    <citation type="submission" date="2014-02" db="EMBL/GenBank/DDBJ databases">
        <authorList>
            <person name="Chen C."/>
            <person name="Conrad T.A."/>
            <person name="Zhou Z."/>
            <person name="Lai Z."/>
            <person name="Zhong G."/>
        </authorList>
    </citation>
    <scope>NUCLEOTIDE SEQUENCE [LARGE SCALE GENOMIC DNA]</scope>
    <source>
        <strain evidence="7 8">Nigg3-28</strain>
    </source>
</reference>
<dbReference type="KEGG" id="cmx:DNC_01630"/>
<dbReference type="SUPFAM" id="SSF52518">
    <property type="entry name" value="Thiamin diphosphate-binding fold (THDP-binding)"/>
    <property type="match status" value="2"/>
</dbReference>
<evidence type="ECO:0000256" key="2">
    <source>
        <dbReference type="ARBA" id="ARBA00003906"/>
    </source>
</evidence>
<evidence type="ECO:0000256" key="5">
    <source>
        <dbReference type="ARBA" id="ARBA00023052"/>
    </source>
</evidence>
<dbReference type="Gene3D" id="3.40.50.11610">
    <property type="entry name" value="Multifunctional 2-oxoglutarate metabolism enzyme, C-terminal domain"/>
    <property type="match status" value="1"/>
</dbReference>
<protein>
    <recommendedName>
        <fullName evidence="3">oxoglutarate dehydrogenase (succinyl-transferring)</fullName>
        <ecNumber evidence="3">1.2.4.2</ecNumber>
    </recommendedName>
</protein>
<evidence type="ECO:0000313" key="7">
    <source>
        <dbReference type="EMBL" id="AJR10410.1"/>
    </source>
</evidence>
<dbReference type="Pfam" id="PF02779">
    <property type="entry name" value="Transket_pyr"/>
    <property type="match status" value="1"/>
</dbReference>
<name>A0A069ZR50_CHLMR</name>
<dbReference type="GO" id="GO:0005829">
    <property type="term" value="C:cytosol"/>
    <property type="evidence" value="ECO:0007669"/>
    <property type="project" value="TreeGrafter"/>
</dbReference>
<dbReference type="InterPro" id="IPR042179">
    <property type="entry name" value="KGD_C_sf"/>
</dbReference>
<keyword evidence="4" id="KW-0560">Oxidoreductase</keyword>
<comment type="function">
    <text evidence="2">E1 component of the 2-oxoglutarate dehydrogenase (OGDH) complex which catalyzes the decarboxylation of 2-oxoglutarate, the first step in the conversion of 2-oxoglutarate to succinyl-CoA and CO(2).</text>
</comment>
<dbReference type="PIRSF" id="PIRSF000157">
    <property type="entry name" value="Oxoglu_dh_E1"/>
    <property type="match status" value="1"/>
</dbReference>
<dbReference type="EC" id="1.2.4.2" evidence="3"/>
<dbReference type="PATRIC" id="fig|83560.10.peg.333"/>
<dbReference type="InterPro" id="IPR011603">
    <property type="entry name" value="2oxoglutarate_DH_E1"/>
</dbReference>
<dbReference type="NCBIfam" id="NF006914">
    <property type="entry name" value="PRK09404.1"/>
    <property type="match status" value="1"/>
</dbReference>
<dbReference type="Gene3D" id="3.40.50.12470">
    <property type="match status" value="1"/>
</dbReference>
<dbReference type="KEGG" id="cmm:NC80_01610"/>
<evidence type="ECO:0000256" key="3">
    <source>
        <dbReference type="ARBA" id="ARBA00012280"/>
    </source>
</evidence>
<dbReference type="Pfam" id="PF16870">
    <property type="entry name" value="OxoGdeHyase_C"/>
    <property type="match status" value="1"/>
</dbReference>
<dbReference type="GO" id="GO:0006099">
    <property type="term" value="P:tricarboxylic acid cycle"/>
    <property type="evidence" value="ECO:0007669"/>
    <property type="project" value="TreeGrafter"/>
</dbReference>
<dbReference type="CDD" id="cd02016">
    <property type="entry name" value="TPP_E1_OGDC_like"/>
    <property type="match status" value="1"/>
</dbReference>
<dbReference type="RefSeq" id="WP_010230166.1">
    <property type="nucleotide sequence ID" value="NZ_CP007217.1"/>
</dbReference>
<dbReference type="PANTHER" id="PTHR23152:SF4">
    <property type="entry name" value="2-OXOADIPATE DEHYDROGENASE COMPLEX COMPONENT E1"/>
    <property type="match status" value="1"/>
</dbReference>
<dbReference type="InterPro" id="IPR005475">
    <property type="entry name" value="Transketolase-like_Pyr-bd"/>
</dbReference>
<dbReference type="STRING" id="83560.NC80_01610"/>
<dbReference type="GeneID" id="1246367"/>
<dbReference type="PANTHER" id="PTHR23152">
    <property type="entry name" value="2-OXOGLUTARATE DEHYDROGENASE"/>
    <property type="match status" value="1"/>
</dbReference>
<dbReference type="InterPro" id="IPR029061">
    <property type="entry name" value="THDP-binding"/>
</dbReference>
<feature type="domain" description="Transketolase-like pyrimidine-binding" evidence="6">
    <location>
        <begin position="564"/>
        <end position="757"/>
    </location>
</feature>
<keyword evidence="5" id="KW-0786">Thiamine pyrophosphate</keyword>
<dbReference type="FunFam" id="3.40.50.970:FF:000036">
    <property type="entry name" value="2-oxoglutarate dehydrogenase E1 component"/>
    <property type="match status" value="1"/>
</dbReference>
<dbReference type="GO" id="GO:0045252">
    <property type="term" value="C:oxoglutarate dehydrogenase complex"/>
    <property type="evidence" value="ECO:0007669"/>
    <property type="project" value="TreeGrafter"/>
</dbReference>
<gene>
    <name evidence="7" type="ORF">BD36_01745</name>
</gene>
<dbReference type="GO" id="GO:0004591">
    <property type="term" value="F:oxoglutarate dehydrogenase (succinyl-transferring) activity"/>
    <property type="evidence" value="ECO:0007669"/>
    <property type="project" value="UniProtKB-EC"/>
</dbReference>
<dbReference type="InterPro" id="IPR001017">
    <property type="entry name" value="DH_E1"/>
</dbReference>
<dbReference type="SMART" id="SM00861">
    <property type="entry name" value="Transket_pyr"/>
    <property type="match status" value="1"/>
</dbReference>
<dbReference type="Proteomes" id="UP000260363">
    <property type="component" value="Chromosome"/>
</dbReference>
<evidence type="ECO:0000256" key="4">
    <source>
        <dbReference type="ARBA" id="ARBA00023002"/>
    </source>
</evidence>
<dbReference type="KEGG" id="cmg:NC81_01625"/>
<dbReference type="NCBIfam" id="TIGR00239">
    <property type="entry name" value="2oxo_dh_E1"/>
    <property type="match status" value="1"/>
</dbReference>
<dbReference type="Gene3D" id="3.40.50.970">
    <property type="match status" value="1"/>
</dbReference>
<dbReference type="EMBL" id="CP007217">
    <property type="protein sequence ID" value="AJR10410.1"/>
    <property type="molecule type" value="Genomic_DNA"/>
</dbReference>